<name>A0ACC0UI07_9AGAM</name>
<evidence type="ECO:0000313" key="2">
    <source>
        <dbReference type="Proteomes" id="UP001207468"/>
    </source>
</evidence>
<dbReference type="EMBL" id="JAGFNK010000036">
    <property type="protein sequence ID" value="KAI9510689.1"/>
    <property type="molecule type" value="Genomic_DNA"/>
</dbReference>
<evidence type="ECO:0000313" key="1">
    <source>
        <dbReference type="EMBL" id="KAI9510689.1"/>
    </source>
</evidence>
<accession>A0ACC0UI07</accession>
<dbReference type="Proteomes" id="UP001207468">
    <property type="component" value="Unassembled WGS sequence"/>
</dbReference>
<organism evidence="1 2">
    <name type="scientific">Russula earlei</name>
    <dbReference type="NCBI Taxonomy" id="71964"/>
    <lineage>
        <taxon>Eukaryota</taxon>
        <taxon>Fungi</taxon>
        <taxon>Dikarya</taxon>
        <taxon>Basidiomycota</taxon>
        <taxon>Agaricomycotina</taxon>
        <taxon>Agaricomycetes</taxon>
        <taxon>Russulales</taxon>
        <taxon>Russulaceae</taxon>
        <taxon>Russula</taxon>
    </lineage>
</organism>
<keyword evidence="2" id="KW-1185">Reference proteome</keyword>
<reference evidence="1" key="1">
    <citation type="submission" date="2021-03" db="EMBL/GenBank/DDBJ databases">
        <title>Evolutionary priming and transition to the ectomycorrhizal habit in an iconic lineage of mushroom-forming fungi: is preadaptation a requirement?</title>
        <authorList>
            <consortium name="DOE Joint Genome Institute"/>
            <person name="Looney B.P."/>
            <person name="Miyauchi S."/>
            <person name="Morin E."/>
            <person name="Drula E."/>
            <person name="Courty P.E."/>
            <person name="Chicoki N."/>
            <person name="Fauchery L."/>
            <person name="Kohler A."/>
            <person name="Kuo A."/>
            <person name="LaButti K."/>
            <person name="Pangilinan J."/>
            <person name="Lipzen A."/>
            <person name="Riley R."/>
            <person name="Andreopoulos W."/>
            <person name="He G."/>
            <person name="Johnson J."/>
            <person name="Barry K.W."/>
            <person name="Grigoriev I.V."/>
            <person name="Nagy L."/>
            <person name="Hibbett D."/>
            <person name="Henrissat B."/>
            <person name="Matheny P.B."/>
            <person name="Labbe J."/>
            <person name="Martin A.F."/>
        </authorList>
    </citation>
    <scope>NUCLEOTIDE SEQUENCE</scope>
    <source>
        <strain evidence="1">BPL698</strain>
    </source>
</reference>
<gene>
    <name evidence="1" type="ORF">F5148DRAFT_1281640</name>
</gene>
<sequence length="147" mass="16934">MAKLPLPGPSRLSKILQSLTKAPRATLVGVRCITLTLAQRNDHFGARHFLKEDLPRIRYANPKIDIKVNKLVKQKDESWHPELFLEFSDGRKQSFDLHNKWSSAIFQELMDTAGGNSWTRWKSERAAAGLPVVFRFDRFNSFLYSAF</sequence>
<comment type="caution">
    <text evidence="1">The sequence shown here is derived from an EMBL/GenBank/DDBJ whole genome shotgun (WGS) entry which is preliminary data.</text>
</comment>
<proteinExistence type="predicted"/>
<protein>
    <submittedName>
        <fullName evidence="1">Uncharacterized protein</fullName>
    </submittedName>
</protein>